<accession>A0A955E0T0</accession>
<organism evidence="2 3">
    <name type="scientific">candidate division WWE3 bacterium</name>
    <dbReference type="NCBI Taxonomy" id="2053526"/>
    <lineage>
        <taxon>Bacteria</taxon>
        <taxon>Katanobacteria</taxon>
    </lineage>
</organism>
<name>A0A955E0T0_UNCKA</name>
<dbReference type="AlphaFoldDB" id="A0A955E0T0"/>
<reference evidence="2" key="1">
    <citation type="submission" date="2020-04" db="EMBL/GenBank/DDBJ databases">
        <authorList>
            <person name="Zhang T."/>
        </authorList>
    </citation>
    <scope>NUCLEOTIDE SEQUENCE</scope>
    <source>
        <strain evidence="2">HKST-UBA80</strain>
    </source>
</reference>
<dbReference type="EMBL" id="JAGQNY010000009">
    <property type="protein sequence ID" value="MCA9302232.1"/>
    <property type="molecule type" value="Genomic_DNA"/>
</dbReference>
<comment type="caution">
    <text evidence="2">The sequence shown here is derived from an EMBL/GenBank/DDBJ whole genome shotgun (WGS) entry which is preliminary data.</text>
</comment>
<gene>
    <name evidence="2" type="ORF">KDA10_02640</name>
</gene>
<dbReference type="Proteomes" id="UP000714817">
    <property type="component" value="Unassembled WGS sequence"/>
</dbReference>
<evidence type="ECO:0000313" key="2">
    <source>
        <dbReference type="EMBL" id="MCA9302232.1"/>
    </source>
</evidence>
<evidence type="ECO:0000313" key="3">
    <source>
        <dbReference type="Proteomes" id="UP000714817"/>
    </source>
</evidence>
<evidence type="ECO:0000256" key="1">
    <source>
        <dbReference type="SAM" id="MobiDB-lite"/>
    </source>
</evidence>
<feature type="region of interest" description="Disordered" evidence="1">
    <location>
        <begin position="1"/>
        <end position="21"/>
    </location>
</feature>
<sequence length="375" mass="41451">MSNDTEVLEQPRTEDNNGTGARALRYFGQYANFPERGNKPKPPFKGDPWETALILGTGLTCVTVELTQKVSDKVGPTVAKVYGAGGTILNQNSAALYRLPLNDTLVEATPRAETHEADTRKDDMERLLKTLTILKNKLLSNRRLLQEAGAAQYLTKLLGYVIAETPRIRGDAAKLGVSPDRLVGIVPATEYALIQIEEQIAKENIIENMSAEEIIGLYANAEFSRTSGEFATCLERIFVETGFAVDILDARGLKAKSATDSKGRHVSFEKALGLYTGTKQKLAADETATVLYPKNLAYVRQKQDSGASPASIKIIDTYPLHDLSRLNRDLRQNLIDIIKEENYTAIMRSYKNSTALESFALEYLLLLKYLRGSVV</sequence>
<reference evidence="2" key="2">
    <citation type="journal article" date="2021" name="Microbiome">
        <title>Successional dynamics and alternative stable states in a saline activated sludge microbial community over 9 years.</title>
        <authorList>
            <person name="Wang Y."/>
            <person name="Ye J."/>
            <person name="Ju F."/>
            <person name="Liu L."/>
            <person name="Boyd J.A."/>
            <person name="Deng Y."/>
            <person name="Parks D.H."/>
            <person name="Jiang X."/>
            <person name="Yin X."/>
            <person name="Woodcroft B.J."/>
            <person name="Tyson G.W."/>
            <person name="Hugenholtz P."/>
            <person name="Polz M.F."/>
            <person name="Zhang T."/>
        </authorList>
    </citation>
    <scope>NUCLEOTIDE SEQUENCE</scope>
    <source>
        <strain evidence="2">HKST-UBA80</strain>
    </source>
</reference>
<protein>
    <submittedName>
        <fullName evidence="2">Uncharacterized protein</fullName>
    </submittedName>
</protein>
<proteinExistence type="predicted"/>